<dbReference type="InterPro" id="IPR017871">
    <property type="entry name" value="ABC_transporter-like_CS"/>
</dbReference>
<dbReference type="GO" id="GO:0098796">
    <property type="term" value="C:membrane protein complex"/>
    <property type="evidence" value="ECO:0007669"/>
    <property type="project" value="UniProtKB-ARBA"/>
</dbReference>
<protein>
    <submittedName>
        <fullName evidence="9">ATP-binding cassette domain-containing protein</fullName>
    </submittedName>
</protein>
<evidence type="ECO:0000256" key="4">
    <source>
        <dbReference type="ARBA" id="ARBA00022840"/>
    </source>
</evidence>
<keyword evidence="4 9" id="KW-0067">ATP-binding</keyword>
<evidence type="ECO:0000313" key="10">
    <source>
        <dbReference type="Proteomes" id="UP000281118"/>
    </source>
</evidence>
<dbReference type="GO" id="GO:0005886">
    <property type="term" value="C:plasma membrane"/>
    <property type="evidence" value="ECO:0007669"/>
    <property type="project" value="TreeGrafter"/>
</dbReference>
<dbReference type="FunFam" id="3.40.50.300:FF:000032">
    <property type="entry name" value="Export ABC transporter ATP-binding protein"/>
    <property type="match status" value="1"/>
</dbReference>
<gene>
    <name evidence="9" type="ORF">EJP67_04545</name>
</gene>
<name>A0A433MEZ0_9BURK</name>
<comment type="caution">
    <text evidence="9">The sequence shown here is derived from an EMBL/GenBank/DDBJ whole genome shotgun (WGS) entry which is preliminary data.</text>
</comment>
<comment type="similarity">
    <text evidence="7">Belongs to the ABC transporter superfamily. Macrolide exporter (TC 3.A.1.122) family.</text>
</comment>
<dbReference type="GO" id="GO:0016887">
    <property type="term" value="F:ATP hydrolysis activity"/>
    <property type="evidence" value="ECO:0007669"/>
    <property type="project" value="InterPro"/>
</dbReference>
<dbReference type="InterPro" id="IPR027417">
    <property type="entry name" value="P-loop_NTPase"/>
</dbReference>
<dbReference type="AlphaFoldDB" id="A0A433MEZ0"/>
<dbReference type="OrthoDB" id="9802264at2"/>
<keyword evidence="2" id="KW-1003">Cell membrane</keyword>
<dbReference type="Pfam" id="PF00005">
    <property type="entry name" value="ABC_tran"/>
    <property type="match status" value="1"/>
</dbReference>
<dbReference type="GO" id="GO:0005524">
    <property type="term" value="F:ATP binding"/>
    <property type="evidence" value="ECO:0007669"/>
    <property type="project" value="UniProtKB-KW"/>
</dbReference>
<dbReference type="InterPro" id="IPR003439">
    <property type="entry name" value="ABC_transporter-like_ATP-bd"/>
</dbReference>
<dbReference type="InterPro" id="IPR015854">
    <property type="entry name" value="ABC_transpr_LolD-like"/>
</dbReference>
<organism evidence="9 10">
    <name type="scientific">Variovorax guangxiensis</name>
    <dbReference type="NCBI Taxonomy" id="1775474"/>
    <lineage>
        <taxon>Bacteria</taxon>
        <taxon>Pseudomonadati</taxon>
        <taxon>Pseudomonadota</taxon>
        <taxon>Betaproteobacteria</taxon>
        <taxon>Burkholderiales</taxon>
        <taxon>Comamonadaceae</taxon>
        <taxon>Variovorax</taxon>
    </lineage>
</organism>
<dbReference type="PANTHER" id="PTHR24220">
    <property type="entry name" value="IMPORT ATP-BINDING PROTEIN"/>
    <property type="match status" value="1"/>
</dbReference>
<evidence type="ECO:0000256" key="7">
    <source>
        <dbReference type="ARBA" id="ARBA00038388"/>
    </source>
</evidence>
<evidence type="ECO:0000256" key="6">
    <source>
        <dbReference type="ARBA" id="ARBA00023251"/>
    </source>
</evidence>
<evidence type="ECO:0000256" key="3">
    <source>
        <dbReference type="ARBA" id="ARBA00022741"/>
    </source>
</evidence>
<keyword evidence="1" id="KW-0813">Transport</keyword>
<keyword evidence="6" id="KW-0046">Antibiotic resistance</keyword>
<dbReference type="PANTHER" id="PTHR24220:SF86">
    <property type="entry name" value="ABC TRANSPORTER ABCH.1"/>
    <property type="match status" value="1"/>
</dbReference>
<evidence type="ECO:0000313" key="9">
    <source>
        <dbReference type="EMBL" id="RUR66324.1"/>
    </source>
</evidence>
<dbReference type="InterPro" id="IPR017911">
    <property type="entry name" value="MacB-like_ATP-bd"/>
</dbReference>
<feature type="domain" description="ABC transporter" evidence="8">
    <location>
        <begin position="6"/>
        <end position="227"/>
    </location>
</feature>
<dbReference type="Proteomes" id="UP000281118">
    <property type="component" value="Unassembled WGS sequence"/>
</dbReference>
<dbReference type="GO" id="GO:0022857">
    <property type="term" value="F:transmembrane transporter activity"/>
    <property type="evidence" value="ECO:0007669"/>
    <property type="project" value="UniProtKB-ARBA"/>
</dbReference>
<sequence length="227" mass="24677">MAEPVVSLRDVHKAFNLGLPNETQVLHGIDLTLARGEFCAVMGPSGSGKSTLLNIVGLLDRPTSGSLRICGEETRLLDERSLTRLRGHNIGFIFQYHNLLAGFTALENVAMPMLGDAGFSRDDMAQRAAALLESVGLAKWRDSMVTQLSGGQQQRVAVARSLAMDPPLLLADEPTGNLDTRSADAVFELLRKANRERGMAVLFVTHNPELAGRCDRIIQVVDGMIRD</sequence>
<dbReference type="GO" id="GO:0046677">
    <property type="term" value="P:response to antibiotic"/>
    <property type="evidence" value="ECO:0007669"/>
    <property type="project" value="UniProtKB-KW"/>
</dbReference>
<dbReference type="PROSITE" id="PS50893">
    <property type="entry name" value="ABC_TRANSPORTER_2"/>
    <property type="match status" value="1"/>
</dbReference>
<proteinExistence type="inferred from homology"/>
<dbReference type="Gene3D" id="3.40.50.300">
    <property type="entry name" value="P-loop containing nucleotide triphosphate hydrolases"/>
    <property type="match status" value="1"/>
</dbReference>
<dbReference type="EMBL" id="RXFT01000001">
    <property type="protein sequence ID" value="RUR66324.1"/>
    <property type="molecule type" value="Genomic_DNA"/>
</dbReference>
<dbReference type="PROSITE" id="PS00211">
    <property type="entry name" value="ABC_TRANSPORTER_1"/>
    <property type="match status" value="1"/>
</dbReference>
<evidence type="ECO:0000256" key="5">
    <source>
        <dbReference type="ARBA" id="ARBA00022989"/>
    </source>
</evidence>
<dbReference type="SUPFAM" id="SSF52540">
    <property type="entry name" value="P-loop containing nucleoside triphosphate hydrolases"/>
    <property type="match status" value="1"/>
</dbReference>
<evidence type="ECO:0000256" key="1">
    <source>
        <dbReference type="ARBA" id="ARBA00022448"/>
    </source>
</evidence>
<dbReference type="SMART" id="SM00382">
    <property type="entry name" value="AAA"/>
    <property type="match status" value="1"/>
</dbReference>
<keyword evidence="3" id="KW-0547">Nucleotide-binding</keyword>
<evidence type="ECO:0000259" key="8">
    <source>
        <dbReference type="PROSITE" id="PS50893"/>
    </source>
</evidence>
<evidence type="ECO:0000256" key="2">
    <source>
        <dbReference type="ARBA" id="ARBA00022475"/>
    </source>
</evidence>
<dbReference type="CDD" id="cd03255">
    <property type="entry name" value="ABC_MJ0796_LolCDE_FtsE"/>
    <property type="match status" value="1"/>
</dbReference>
<dbReference type="InterPro" id="IPR003593">
    <property type="entry name" value="AAA+_ATPase"/>
</dbReference>
<keyword evidence="5" id="KW-0812">Transmembrane</keyword>
<keyword evidence="5" id="KW-1133">Transmembrane helix</keyword>
<reference evidence="9 10" key="1">
    <citation type="submission" date="2018-12" db="EMBL/GenBank/DDBJ databases">
        <title>The genome sequences of Variovorax guangxiensis DSM 27352.</title>
        <authorList>
            <person name="Gao J."/>
            <person name="Sun J."/>
        </authorList>
    </citation>
    <scope>NUCLEOTIDE SEQUENCE [LARGE SCALE GENOMIC DNA]</scope>
    <source>
        <strain evidence="9 10">DSM 27352</strain>
    </source>
</reference>
<dbReference type="RefSeq" id="WP_126019859.1">
    <property type="nucleotide sequence ID" value="NZ_RXFT01000001.1"/>
</dbReference>
<accession>A0A433MEZ0</accession>
<keyword evidence="5" id="KW-0472">Membrane</keyword>